<keyword evidence="3" id="KW-1185">Reference proteome</keyword>
<proteinExistence type="predicted"/>
<name>A0ABT6DH98_9BACT</name>
<dbReference type="RefSeq" id="WP_277577697.1">
    <property type="nucleotide sequence ID" value="NZ_JANRMI010000002.1"/>
</dbReference>
<dbReference type="Proteomes" id="UP001152321">
    <property type="component" value="Unassembled WGS sequence"/>
</dbReference>
<protein>
    <submittedName>
        <fullName evidence="2">Uncharacterized protein</fullName>
    </submittedName>
</protein>
<evidence type="ECO:0000256" key="1">
    <source>
        <dbReference type="SAM" id="SignalP"/>
    </source>
</evidence>
<reference evidence="2" key="1">
    <citation type="submission" date="2022-08" db="EMBL/GenBank/DDBJ databases">
        <title>Novel Bdellovibrio Species Isolated from Svalbard: Designation Bdellovibrio svalbardensis.</title>
        <authorList>
            <person name="Mitchell R.J."/>
            <person name="Choi S.Y."/>
        </authorList>
    </citation>
    <scope>NUCLEOTIDE SEQUENCE</scope>
    <source>
        <strain evidence="2">PAP01</strain>
    </source>
</reference>
<sequence length="138" mass="14709">MKKSFFSVVAAAVLSSIVSSQAFAAVPSYQVNMRVGLKGQSPIAINTVAKSGKKSFVSEISDDGQSETLVEVFAKKSQVNRRDGIFMDVTVTKRVRGVKKASERAQVFAPENQEAEFGVGAKGRTAGNLSLAVMAHQL</sequence>
<organism evidence="2 3">
    <name type="scientific">Bdellovibrio svalbardensis</name>
    <dbReference type="NCBI Taxonomy" id="2972972"/>
    <lineage>
        <taxon>Bacteria</taxon>
        <taxon>Pseudomonadati</taxon>
        <taxon>Bdellovibrionota</taxon>
        <taxon>Bdellovibrionia</taxon>
        <taxon>Bdellovibrionales</taxon>
        <taxon>Pseudobdellovibrionaceae</taxon>
        <taxon>Bdellovibrio</taxon>
    </lineage>
</organism>
<gene>
    <name evidence="2" type="ORF">NWE73_07580</name>
</gene>
<comment type="caution">
    <text evidence="2">The sequence shown here is derived from an EMBL/GenBank/DDBJ whole genome shotgun (WGS) entry which is preliminary data.</text>
</comment>
<feature type="signal peptide" evidence="1">
    <location>
        <begin position="1"/>
        <end position="24"/>
    </location>
</feature>
<feature type="chain" id="PRO_5046744200" evidence="1">
    <location>
        <begin position="25"/>
        <end position="138"/>
    </location>
</feature>
<evidence type="ECO:0000313" key="3">
    <source>
        <dbReference type="Proteomes" id="UP001152321"/>
    </source>
</evidence>
<accession>A0ABT6DH98</accession>
<keyword evidence="1" id="KW-0732">Signal</keyword>
<evidence type="ECO:0000313" key="2">
    <source>
        <dbReference type="EMBL" id="MDG0816220.1"/>
    </source>
</evidence>
<dbReference type="EMBL" id="JANRMI010000002">
    <property type="protein sequence ID" value="MDG0816220.1"/>
    <property type="molecule type" value="Genomic_DNA"/>
</dbReference>